<dbReference type="KEGG" id="cohn:KCTCHS21_28220"/>
<evidence type="ECO:0000256" key="1">
    <source>
        <dbReference type="SAM" id="Phobius"/>
    </source>
</evidence>
<reference evidence="3 4" key="1">
    <citation type="submission" date="2019-01" db="EMBL/GenBank/DDBJ databases">
        <title>Complete genome sequence of Cohnella hallensis HS21 isolated from Korean fir (Abies koreana) rhizospheric soil.</title>
        <authorList>
            <person name="Jiang L."/>
            <person name="Kang S.W."/>
            <person name="Kim S."/>
            <person name="Jung J."/>
            <person name="Kim C.Y."/>
            <person name="Kim D.H."/>
            <person name="Kim S.W."/>
            <person name="Lee J."/>
        </authorList>
    </citation>
    <scope>NUCLEOTIDE SEQUENCE [LARGE SCALE GENOMIC DNA]</scope>
    <source>
        <strain evidence="3 4">HS21</strain>
    </source>
</reference>
<dbReference type="AlphaFoldDB" id="A0A3T1D5N8"/>
<dbReference type="EMBL" id="AP019400">
    <property type="protein sequence ID" value="BBI33423.1"/>
    <property type="molecule type" value="Genomic_DNA"/>
</dbReference>
<dbReference type="PANTHER" id="PTHR34978">
    <property type="entry name" value="POSSIBLE SENSOR-TRANSDUCER PROTEIN BLAR"/>
    <property type="match status" value="1"/>
</dbReference>
<dbReference type="Pfam" id="PF05569">
    <property type="entry name" value="Peptidase_M56"/>
    <property type="match status" value="1"/>
</dbReference>
<gene>
    <name evidence="3" type="ORF">KCTCHS21_28220</name>
</gene>
<keyword evidence="4" id="KW-1185">Reference proteome</keyword>
<feature type="transmembrane region" description="Helical" evidence="1">
    <location>
        <begin position="306"/>
        <end position="329"/>
    </location>
</feature>
<feature type="transmembrane region" description="Helical" evidence="1">
    <location>
        <begin position="116"/>
        <end position="136"/>
    </location>
</feature>
<dbReference type="InterPro" id="IPR008756">
    <property type="entry name" value="Peptidase_M56"/>
</dbReference>
<name>A0A3T1D5N8_9BACL</name>
<accession>A0A3T1D5N8</accession>
<keyword evidence="1" id="KW-0812">Transmembrane</keyword>
<keyword evidence="1" id="KW-1133">Transmembrane helix</keyword>
<dbReference type="InterPro" id="IPR052173">
    <property type="entry name" value="Beta-lactam_resp_regulator"/>
</dbReference>
<organism evidence="3 4">
    <name type="scientific">Cohnella abietis</name>
    <dbReference type="NCBI Taxonomy" id="2507935"/>
    <lineage>
        <taxon>Bacteria</taxon>
        <taxon>Bacillati</taxon>
        <taxon>Bacillota</taxon>
        <taxon>Bacilli</taxon>
        <taxon>Bacillales</taxon>
        <taxon>Paenibacillaceae</taxon>
        <taxon>Cohnella</taxon>
    </lineage>
</organism>
<sequence>MMALLLSLIIASFVGKIIWIVQNSIKPVTQKVFSQTWHYYTGFIPVFFLLGGSEIINRLIPFIRSVLPDTGTSPKSGTIAEQYVQVPTMEQTATSSASFMNQLFDYLLRIENIKEIVLSAIVIWAVGTTVFLAVNVRKYRAFKRSILQESRICDTVLCPVKVIVSANATTPMVMGLWKPMVVLPDTQFREKELTMILSHELIHLKRGDLFVKLLVLIANAIHWFNPAAYSLNKQINTLCELSCDEKVVQEMDMENRRFYGETLLSMLEYGVMQRNVACTSSLCNPKKYMKRRLLNLMNVKKTKKSIIMLSLVATIAMVGSGGLVTYAAGSVVPSKATPSKATPSKQMEGRNVYVQSPDGTVEHFDKDGNRMLAPHMKKNIHPPVDEKTQKKIDELNKKIDSYIQRGLPAPQKYLDAINELYGIKPFGDK</sequence>
<dbReference type="Proteomes" id="UP000289856">
    <property type="component" value="Chromosome"/>
</dbReference>
<keyword evidence="1" id="KW-0472">Membrane</keyword>
<proteinExistence type="predicted"/>
<dbReference type="CDD" id="cd07341">
    <property type="entry name" value="M56_BlaR1_MecR1_like"/>
    <property type="match status" value="1"/>
</dbReference>
<feature type="domain" description="Peptidase M56" evidence="2">
    <location>
        <begin position="4"/>
        <end position="295"/>
    </location>
</feature>
<evidence type="ECO:0000313" key="4">
    <source>
        <dbReference type="Proteomes" id="UP000289856"/>
    </source>
</evidence>
<evidence type="ECO:0000313" key="3">
    <source>
        <dbReference type="EMBL" id="BBI33423.1"/>
    </source>
</evidence>
<evidence type="ECO:0000259" key="2">
    <source>
        <dbReference type="Pfam" id="PF05569"/>
    </source>
</evidence>
<dbReference type="PANTHER" id="PTHR34978:SF3">
    <property type="entry name" value="SLR0241 PROTEIN"/>
    <property type="match status" value="1"/>
</dbReference>
<protein>
    <recommendedName>
        <fullName evidence="2">Peptidase M56 domain-containing protein</fullName>
    </recommendedName>
</protein>